<dbReference type="SUPFAM" id="SSF55550">
    <property type="entry name" value="SH2 domain"/>
    <property type="match status" value="1"/>
</dbReference>
<proteinExistence type="predicted"/>
<dbReference type="PROSITE" id="PS50001">
    <property type="entry name" value="SH2"/>
    <property type="match status" value="1"/>
</dbReference>
<dbReference type="EMBL" id="REGN01003143">
    <property type="protein sequence ID" value="RNA24338.1"/>
    <property type="molecule type" value="Genomic_DNA"/>
</dbReference>
<dbReference type="STRING" id="10195.A0A3M7RLZ8"/>
<organism evidence="4 5">
    <name type="scientific">Brachionus plicatilis</name>
    <name type="common">Marine rotifer</name>
    <name type="synonym">Brachionus muelleri</name>
    <dbReference type="NCBI Taxonomy" id="10195"/>
    <lineage>
        <taxon>Eukaryota</taxon>
        <taxon>Metazoa</taxon>
        <taxon>Spiralia</taxon>
        <taxon>Gnathifera</taxon>
        <taxon>Rotifera</taxon>
        <taxon>Eurotatoria</taxon>
        <taxon>Monogononta</taxon>
        <taxon>Pseudotrocha</taxon>
        <taxon>Ploima</taxon>
        <taxon>Brachionidae</taxon>
        <taxon>Brachionus</taxon>
    </lineage>
</organism>
<evidence type="ECO:0000313" key="4">
    <source>
        <dbReference type="EMBL" id="RNA24338.1"/>
    </source>
</evidence>
<evidence type="ECO:0000256" key="1">
    <source>
        <dbReference type="ARBA" id="ARBA00022999"/>
    </source>
</evidence>
<dbReference type="OrthoDB" id="5914531at2759"/>
<dbReference type="PANTHER" id="PTHR15127">
    <property type="entry name" value="HEAVYWEIGHT, ISOFORM A"/>
    <property type="match status" value="1"/>
</dbReference>
<dbReference type="SMART" id="SM00252">
    <property type="entry name" value="SH2"/>
    <property type="match status" value="1"/>
</dbReference>
<name>A0A3M7RLZ8_BRAPC</name>
<keyword evidence="1 2" id="KW-0727">SH2 domain</keyword>
<sequence length="177" mass="19852">FKDSKHFVRQNRAGSNHHFSYPQQFQTISADGLPITALVFSQTGSLPNSVLPLTVHPNQSQIMSQMPSPSRYDLERQPWFHGRITRKHAENMLYNKPIGSFLVRQSESGNSNDYSLSLVSGSGCVHMRICMKNGEFILGQCSQPFSSIVKMIEHYGRVEVPIKGAQHVKLSVPITPI</sequence>
<protein>
    <submittedName>
        <fullName evidence="4">SH2 domain-containing adapter F isoform X2</fullName>
    </submittedName>
</protein>
<dbReference type="AlphaFoldDB" id="A0A3M7RLZ8"/>
<dbReference type="Gene3D" id="3.30.505.10">
    <property type="entry name" value="SH2 domain"/>
    <property type="match status" value="1"/>
</dbReference>
<dbReference type="InterPro" id="IPR036860">
    <property type="entry name" value="SH2_dom_sf"/>
</dbReference>
<dbReference type="Proteomes" id="UP000276133">
    <property type="component" value="Unassembled WGS sequence"/>
</dbReference>
<dbReference type="PANTHER" id="PTHR15127:SF32">
    <property type="entry name" value="HEAVYWEIGHT, ISOFORM A"/>
    <property type="match status" value="1"/>
</dbReference>
<reference evidence="4 5" key="1">
    <citation type="journal article" date="2018" name="Sci. Rep.">
        <title>Genomic signatures of local adaptation to the degree of environmental predictability in rotifers.</title>
        <authorList>
            <person name="Franch-Gras L."/>
            <person name="Hahn C."/>
            <person name="Garcia-Roger E.M."/>
            <person name="Carmona M.J."/>
            <person name="Serra M."/>
            <person name="Gomez A."/>
        </authorList>
    </citation>
    <scope>NUCLEOTIDE SEQUENCE [LARGE SCALE GENOMIC DNA]</scope>
    <source>
        <strain evidence="4">HYR1</strain>
    </source>
</reference>
<dbReference type="PRINTS" id="PR00401">
    <property type="entry name" value="SH2DOMAIN"/>
</dbReference>
<feature type="domain" description="SH2" evidence="3">
    <location>
        <begin position="79"/>
        <end position="174"/>
    </location>
</feature>
<comment type="caution">
    <text evidence="4">The sequence shown here is derived from an EMBL/GenBank/DDBJ whole genome shotgun (WGS) entry which is preliminary data.</text>
</comment>
<feature type="non-terminal residue" evidence="4">
    <location>
        <position position="1"/>
    </location>
</feature>
<accession>A0A3M7RLZ8</accession>
<evidence type="ECO:0000256" key="2">
    <source>
        <dbReference type="PROSITE-ProRule" id="PRU00191"/>
    </source>
</evidence>
<dbReference type="InterPro" id="IPR051846">
    <property type="entry name" value="SH2_domain_adapters"/>
</dbReference>
<gene>
    <name evidence="4" type="ORF">BpHYR1_034328</name>
</gene>
<evidence type="ECO:0000259" key="3">
    <source>
        <dbReference type="PROSITE" id="PS50001"/>
    </source>
</evidence>
<dbReference type="GO" id="GO:0001784">
    <property type="term" value="F:phosphotyrosine residue binding"/>
    <property type="evidence" value="ECO:0007669"/>
    <property type="project" value="TreeGrafter"/>
</dbReference>
<dbReference type="Pfam" id="PF00017">
    <property type="entry name" value="SH2"/>
    <property type="match status" value="1"/>
</dbReference>
<keyword evidence="5" id="KW-1185">Reference proteome</keyword>
<dbReference type="InterPro" id="IPR000980">
    <property type="entry name" value="SH2"/>
</dbReference>
<evidence type="ECO:0000313" key="5">
    <source>
        <dbReference type="Proteomes" id="UP000276133"/>
    </source>
</evidence>